<feature type="transmembrane region" description="Helical" evidence="1">
    <location>
        <begin position="46"/>
        <end position="63"/>
    </location>
</feature>
<keyword evidence="1" id="KW-0472">Membrane</keyword>
<gene>
    <name evidence="2" type="ORF">QVD17_38299</name>
</gene>
<comment type="caution">
    <text evidence="2">The sequence shown here is derived from an EMBL/GenBank/DDBJ whole genome shotgun (WGS) entry which is preliminary data.</text>
</comment>
<keyword evidence="1" id="KW-1133">Transmembrane helix</keyword>
<proteinExistence type="predicted"/>
<dbReference type="EMBL" id="JAUHHV010000011">
    <property type="protein sequence ID" value="KAK1406691.1"/>
    <property type="molecule type" value="Genomic_DNA"/>
</dbReference>
<sequence length="70" mass="7808">MVLVSLSPLSTSTPYLHIFLSFFLSLLVLCGSLTSCHRPYLIDPTGVYQTSTILAATLILIIYDRYILLD</sequence>
<keyword evidence="3" id="KW-1185">Reference proteome</keyword>
<accession>A0AAD8JQ80</accession>
<protein>
    <submittedName>
        <fullName evidence="2">Uncharacterized protein</fullName>
    </submittedName>
</protein>
<feature type="transmembrane region" description="Helical" evidence="1">
    <location>
        <begin position="15"/>
        <end position="34"/>
    </location>
</feature>
<dbReference type="AlphaFoldDB" id="A0AAD8JQ80"/>
<name>A0AAD8JQ80_TARER</name>
<reference evidence="2" key="1">
    <citation type="journal article" date="2023" name="bioRxiv">
        <title>Improved chromosome-level genome assembly for marigold (Tagetes erecta).</title>
        <authorList>
            <person name="Jiang F."/>
            <person name="Yuan L."/>
            <person name="Wang S."/>
            <person name="Wang H."/>
            <person name="Xu D."/>
            <person name="Wang A."/>
            <person name="Fan W."/>
        </authorList>
    </citation>
    <scope>NUCLEOTIDE SEQUENCE</scope>
    <source>
        <strain evidence="2">WSJ</strain>
        <tissue evidence="2">Leaf</tissue>
    </source>
</reference>
<evidence type="ECO:0000256" key="1">
    <source>
        <dbReference type="SAM" id="Phobius"/>
    </source>
</evidence>
<dbReference type="Proteomes" id="UP001229421">
    <property type="component" value="Unassembled WGS sequence"/>
</dbReference>
<evidence type="ECO:0000313" key="3">
    <source>
        <dbReference type="Proteomes" id="UP001229421"/>
    </source>
</evidence>
<keyword evidence="1" id="KW-0812">Transmembrane</keyword>
<organism evidence="2 3">
    <name type="scientific">Tagetes erecta</name>
    <name type="common">African marigold</name>
    <dbReference type="NCBI Taxonomy" id="13708"/>
    <lineage>
        <taxon>Eukaryota</taxon>
        <taxon>Viridiplantae</taxon>
        <taxon>Streptophyta</taxon>
        <taxon>Embryophyta</taxon>
        <taxon>Tracheophyta</taxon>
        <taxon>Spermatophyta</taxon>
        <taxon>Magnoliopsida</taxon>
        <taxon>eudicotyledons</taxon>
        <taxon>Gunneridae</taxon>
        <taxon>Pentapetalae</taxon>
        <taxon>asterids</taxon>
        <taxon>campanulids</taxon>
        <taxon>Asterales</taxon>
        <taxon>Asteraceae</taxon>
        <taxon>Asteroideae</taxon>
        <taxon>Heliantheae alliance</taxon>
        <taxon>Tageteae</taxon>
        <taxon>Tagetes</taxon>
    </lineage>
</organism>
<evidence type="ECO:0000313" key="2">
    <source>
        <dbReference type="EMBL" id="KAK1406691.1"/>
    </source>
</evidence>